<dbReference type="AlphaFoldDB" id="A0A1T4KI23"/>
<accession>A0A1T4KI23</accession>
<name>A0A1T4KI23_9ACTN</name>
<dbReference type="Proteomes" id="UP000190637">
    <property type="component" value="Unassembled WGS sequence"/>
</dbReference>
<gene>
    <name evidence="1" type="ORF">SAMN02745673_00391</name>
</gene>
<evidence type="ECO:0000313" key="2">
    <source>
        <dbReference type="Proteomes" id="UP000190637"/>
    </source>
</evidence>
<reference evidence="1 2" key="1">
    <citation type="submission" date="2017-02" db="EMBL/GenBank/DDBJ databases">
        <authorList>
            <person name="Peterson S.W."/>
        </authorList>
    </citation>
    <scope>NUCLEOTIDE SEQUENCE [LARGE SCALE GENOMIC DNA]</scope>
    <source>
        <strain evidence="1 2">DSM 45154</strain>
    </source>
</reference>
<organism evidence="1 2">
    <name type="scientific">Marinactinospora thermotolerans DSM 45154</name>
    <dbReference type="NCBI Taxonomy" id="1122192"/>
    <lineage>
        <taxon>Bacteria</taxon>
        <taxon>Bacillati</taxon>
        <taxon>Actinomycetota</taxon>
        <taxon>Actinomycetes</taxon>
        <taxon>Streptosporangiales</taxon>
        <taxon>Nocardiopsidaceae</taxon>
        <taxon>Marinactinospora</taxon>
    </lineage>
</organism>
<evidence type="ECO:0000313" key="1">
    <source>
        <dbReference type="EMBL" id="SJZ42070.1"/>
    </source>
</evidence>
<dbReference type="EMBL" id="FUWS01000001">
    <property type="protein sequence ID" value="SJZ42070.1"/>
    <property type="molecule type" value="Genomic_DNA"/>
</dbReference>
<keyword evidence="2" id="KW-1185">Reference proteome</keyword>
<proteinExistence type="predicted"/>
<protein>
    <submittedName>
        <fullName evidence="1">Uncharacterized protein</fullName>
    </submittedName>
</protein>
<sequence length="43" mass="4846">MRLSGWRDEDRIERFLADLGKGPTAMLFRCVVCGTHLAYADSS</sequence>